<dbReference type="PROSITE" id="PS51186">
    <property type="entry name" value="GNAT"/>
    <property type="match status" value="1"/>
</dbReference>
<organism evidence="2 3">
    <name type="scientific">Penicillium brasilianum</name>
    <dbReference type="NCBI Taxonomy" id="104259"/>
    <lineage>
        <taxon>Eukaryota</taxon>
        <taxon>Fungi</taxon>
        <taxon>Dikarya</taxon>
        <taxon>Ascomycota</taxon>
        <taxon>Pezizomycotina</taxon>
        <taxon>Eurotiomycetes</taxon>
        <taxon>Eurotiomycetidae</taxon>
        <taxon>Eurotiales</taxon>
        <taxon>Aspergillaceae</taxon>
        <taxon>Penicillium</taxon>
    </lineage>
</organism>
<name>A0A1S9RZN7_PENBI</name>
<dbReference type="EMBL" id="LJBN01000024">
    <property type="protein sequence ID" value="OOQ91003.1"/>
    <property type="molecule type" value="Genomic_DNA"/>
</dbReference>
<comment type="caution">
    <text evidence="2">The sequence shown here is derived from an EMBL/GenBank/DDBJ whole genome shotgun (WGS) entry which is preliminary data.</text>
</comment>
<dbReference type="Gene3D" id="3.40.630.30">
    <property type="match status" value="1"/>
</dbReference>
<dbReference type="PANTHER" id="PTHR43792">
    <property type="entry name" value="GNAT FAMILY, PUTATIVE (AFU_ORTHOLOGUE AFUA_3G00765)-RELATED-RELATED"/>
    <property type="match status" value="1"/>
</dbReference>
<dbReference type="PANTHER" id="PTHR43792:SF16">
    <property type="entry name" value="N-ACETYLTRANSFERASE DOMAIN-CONTAINING PROTEIN"/>
    <property type="match status" value="1"/>
</dbReference>
<sequence>MAAIEKVQPTLRTARLELVPLGPEHREHTMKLDMDPKVMKQVAFGRPFTEDEAIQVHTWLMGCAKSVPGFGTWAGYTNGEFVGWWILGPIPTKENPEQFLTDRTEYGFRVSPKFWGQGFAKEGAREMIRHAFVDLGLVEVIGETMTVNTASRAVMASCGLKHVETFFNTYPTPPPGIEEGEVRYSISREEWFAAQAAEASRDSDKKIGTRALPSDFVYTSRMNLDHVPADISFLVSPTILVHAGPVIP</sequence>
<evidence type="ECO:0000313" key="3">
    <source>
        <dbReference type="Proteomes" id="UP000190744"/>
    </source>
</evidence>
<dbReference type="Proteomes" id="UP000190744">
    <property type="component" value="Unassembled WGS sequence"/>
</dbReference>
<reference evidence="3" key="1">
    <citation type="submission" date="2015-09" db="EMBL/GenBank/DDBJ databases">
        <authorList>
            <person name="Fill T.P."/>
            <person name="Baretta J.F."/>
            <person name="de Almeida L.G."/>
            <person name="Rocha M."/>
            <person name="de Souza D.H."/>
            <person name="Malavazi I."/>
            <person name="Cerdeira L.T."/>
            <person name="Hong H."/>
            <person name="Samborskyy M."/>
            <person name="de Vasconcelos A.T."/>
            <person name="Leadlay P."/>
            <person name="Rodrigues-Filho E."/>
        </authorList>
    </citation>
    <scope>NUCLEOTIDE SEQUENCE [LARGE SCALE GENOMIC DNA]</scope>
    <source>
        <strain evidence="3">LaBioMMi 136</strain>
    </source>
</reference>
<dbReference type="AlphaFoldDB" id="A0A1S9RZN7"/>
<accession>A0A1S9RZN7</accession>
<dbReference type="SUPFAM" id="SSF55729">
    <property type="entry name" value="Acyl-CoA N-acyltransferases (Nat)"/>
    <property type="match status" value="1"/>
</dbReference>
<dbReference type="InterPro" id="IPR016181">
    <property type="entry name" value="Acyl_CoA_acyltransferase"/>
</dbReference>
<dbReference type="GO" id="GO:0016747">
    <property type="term" value="F:acyltransferase activity, transferring groups other than amino-acyl groups"/>
    <property type="evidence" value="ECO:0007669"/>
    <property type="project" value="InterPro"/>
</dbReference>
<evidence type="ECO:0000259" key="1">
    <source>
        <dbReference type="PROSITE" id="PS51186"/>
    </source>
</evidence>
<keyword evidence="2" id="KW-0808">Transferase</keyword>
<dbReference type="InterPro" id="IPR000182">
    <property type="entry name" value="GNAT_dom"/>
</dbReference>
<feature type="domain" description="N-acetyltransferase" evidence="1">
    <location>
        <begin position="16"/>
        <end position="189"/>
    </location>
</feature>
<dbReference type="Pfam" id="PF13302">
    <property type="entry name" value="Acetyltransf_3"/>
    <property type="match status" value="1"/>
</dbReference>
<protein>
    <submittedName>
        <fullName evidence="2">Putative acetyltransferase, GNAT family</fullName>
    </submittedName>
</protein>
<gene>
    <name evidence="2" type="ORF">PEBR_02108</name>
</gene>
<proteinExistence type="predicted"/>
<evidence type="ECO:0000313" key="2">
    <source>
        <dbReference type="EMBL" id="OOQ91003.1"/>
    </source>
</evidence>
<dbReference type="InterPro" id="IPR051531">
    <property type="entry name" value="N-acetyltransferase"/>
</dbReference>